<organism evidence="3 4">
    <name type="scientific">Aurantiacibacter atlanticus</name>
    <dbReference type="NCBI Taxonomy" id="1648404"/>
    <lineage>
        <taxon>Bacteria</taxon>
        <taxon>Pseudomonadati</taxon>
        <taxon>Pseudomonadota</taxon>
        <taxon>Alphaproteobacteria</taxon>
        <taxon>Sphingomonadales</taxon>
        <taxon>Erythrobacteraceae</taxon>
        <taxon>Aurantiacibacter</taxon>
    </lineage>
</organism>
<dbReference type="Proteomes" id="UP000059113">
    <property type="component" value="Chromosome"/>
</dbReference>
<dbReference type="Pfam" id="PF00595">
    <property type="entry name" value="PDZ"/>
    <property type="match status" value="1"/>
</dbReference>
<protein>
    <recommendedName>
        <fullName evidence="2">PDZ domain-containing protein</fullName>
    </recommendedName>
</protein>
<keyword evidence="1" id="KW-0732">Signal</keyword>
<dbReference type="GO" id="GO:0051603">
    <property type="term" value="P:proteolysis involved in protein catabolic process"/>
    <property type="evidence" value="ECO:0007669"/>
    <property type="project" value="TreeGrafter"/>
</dbReference>
<dbReference type="GO" id="GO:0004222">
    <property type="term" value="F:metalloendopeptidase activity"/>
    <property type="evidence" value="ECO:0007669"/>
    <property type="project" value="TreeGrafter"/>
</dbReference>
<accession>A0A168M288</accession>
<evidence type="ECO:0000313" key="3">
    <source>
        <dbReference type="EMBL" id="ANC50458.1"/>
    </source>
</evidence>
<feature type="chain" id="PRO_5007898890" description="PDZ domain-containing protein" evidence="1">
    <location>
        <begin position="30"/>
        <end position="337"/>
    </location>
</feature>
<dbReference type="InterPro" id="IPR036034">
    <property type="entry name" value="PDZ_sf"/>
</dbReference>
<keyword evidence="4" id="KW-1185">Reference proteome</keyword>
<dbReference type="SMART" id="SM00228">
    <property type="entry name" value="PDZ"/>
    <property type="match status" value="1"/>
</dbReference>
<dbReference type="SUPFAM" id="SSF50156">
    <property type="entry name" value="PDZ domain-like"/>
    <property type="match status" value="1"/>
</dbReference>
<evidence type="ECO:0000259" key="2">
    <source>
        <dbReference type="SMART" id="SM00228"/>
    </source>
</evidence>
<feature type="domain" description="PDZ" evidence="2">
    <location>
        <begin position="67"/>
        <end position="157"/>
    </location>
</feature>
<dbReference type="InterPro" id="IPR001478">
    <property type="entry name" value="PDZ"/>
</dbReference>
<dbReference type="PANTHER" id="PTHR22726">
    <property type="entry name" value="METALLOENDOPEPTIDASE OMA1"/>
    <property type="match status" value="1"/>
</dbReference>
<evidence type="ECO:0000256" key="1">
    <source>
        <dbReference type="SAM" id="SignalP"/>
    </source>
</evidence>
<proteinExistence type="predicted"/>
<name>A0A168M288_9SPHN</name>
<dbReference type="EMBL" id="CP011310">
    <property type="protein sequence ID" value="ANC50458.1"/>
    <property type="molecule type" value="Genomic_DNA"/>
</dbReference>
<dbReference type="AlphaFoldDB" id="A0A168M288"/>
<sequence>MQFFRPKWFLAAVCMVLAGSGAIARHANAQDNAQWPALLREDLRVAAIGDSLLKANADLCRNTMPVTGMVLHSADQYGSGSMQARFANGPIAISTIVSGSSSAVAGLRPDDAIIAINGHPTDALAAPFQGNLREAAFALLASQPVGGPISMRIARGGSEQEFILNPPAGCHSLIEIRVESGPRARSDGQIIQIQYAFAGQLDDQQVAIVIAHELAHSVLEHRRRKEEAGIDNGLFAAVGKNRQANRRAEIEADRLSAHLLANAGYDPALVPAFWRSDIGKDIGGVLLESGIYPSHEARAQMVEHEIALNLPQRRGPTWPDHLLVLRDRGFAPPDSSD</sequence>
<dbReference type="STRING" id="1648404.CP97_14772"/>
<feature type="signal peptide" evidence="1">
    <location>
        <begin position="1"/>
        <end position="29"/>
    </location>
</feature>
<dbReference type="Gene3D" id="2.30.42.10">
    <property type="match status" value="1"/>
</dbReference>
<dbReference type="KEGG" id="ery:CP97_14772"/>
<evidence type="ECO:0000313" key="4">
    <source>
        <dbReference type="Proteomes" id="UP000059113"/>
    </source>
</evidence>
<gene>
    <name evidence="3" type="ORF">CP97_14772</name>
</gene>
<dbReference type="GO" id="GO:0016020">
    <property type="term" value="C:membrane"/>
    <property type="evidence" value="ECO:0007669"/>
    <property type="project" value="TreeGrafter"/>
</dbReference>
<dbReference type="InterPro" id="IPR051156">
    <property type="entry name" value="Mito/Outer_Membr_Metalloprot"/>
</dbReference>
<dbReference type="PANTHER" id="PTHR22726:SF1">
    <property type="entry name" value="METALLOENDOPEPTIDASE OMA1, MITOCHONDRIAL"/>
    <property type="match status" value="1"/>
</dbReference>
<reference evidence="4" key="2">
    <citation type="submission" date="2015-04" db="EMBL/GenBank/DDBJ databases">
        <title>The complete genome sequence of Erythrobacter sp. s21-N3.</title>
        <authorList>
            <person name="Zhuang L."/>
            <person name="Liu Y."/>
            <person name="Shao Z."/>
        </authorList>
    </citation>
    <scope>NUCLEOTIDE SEQUENCE [LARGE SCALE GENOMIC DNA]</scope>
    <source>
        <strain evidence="4">s21-N3</strain>
    </source>
</reference>
<reference evidence="3 4" key="1">
    <citation type="journal article" date="2015" name="Int. J. Syst. Evol. Microbiol.">
        <title>Erythrobacter atlanticus sp. nov., a bacterium from ocean sediment able to degrade polycyclic aromatic hydrocarbons.</title>
        <authorList>
            <person name="Zhuang L."/>
            <person name="Liu Y."/>
            <person name="Wang L."/>
            <person name="Wang W."/>
            <person name="Shao Z."/>
        </authorList>
    </citation>
    <scope>NUCLEOTIDE SEQUENCE [LARGE SCALE GENOMIC DNA]</scope>
    <source>
        <strain evidence="4">s21-N3</strain>
    </source>
</reference>